<organism evidence="1 2">
    <name type="scientific">Peptostreptococcus anaerobius</name>
    <dbReference type="NCBI Taxonomy" id="1261"/>
    <lineage>
        <taxon>Bacteria</taxon>
        <taxon>Bacillati</taxon>
        <taxon>Bacillota</taxon>
        <taxon>Clostridia</taxon>
        <taxon>Peptostreptococcales</taxon>
        <taxon>Peptostreptococcaceae</taxon>
        <taxon>Peptostreptococcus</taxon>
    </lineage>
</organism>
<dbReference type="EMBL" id="UGTB01000004">
    <property type="protein sequence ID" value="SUB60441.1"/>
    <property type="molecule type" value="Genomic_DNA"/>
</dbReference>
<gene>
    <name evidence="1" type="ORF">NCTC11460_00346</name>
</gene>
<evidence type="ECO:0000313" key="1">
    <source>
        <dbReference type="EMBL" id="SUB60441.1"/>
    </source>
</evidence>
<reference evidence="1 2" key="1">
    <citation type="submission" date="2018-06" db="EMBL/GenBank/DDBJ databases">
        <authorList>
            <consortium name="Pathogen Informatics"/>
            <person name="Doyle S."/>
        </authorList>
    </citation>
    <scope>NUCLEOTIDE SEQUENCE [LARGE SCALE GENOMIC DNA]</scope>
    <source>
        <strain evidence="1 2">NCTC11460</strain>
    </source>
</reference>
<evidence type="ECO:0000313" key="2">
    <source>
        <dbReference type="Proteomes" id="UP000255101"/>
    </source>
</evidence>
<dbReference type="AlphaFoldDB" id="A0A379CDQ1"/>
<accession>A0A379CDQ1</accession>
<proteinExistence type="predicted"/>
<protein>
    <submittedName>
        <fullName evidence="1">Uncharacterized protein</fullName>
    </submittedName>
</protein>
<sequence>MYEYGICPQADRDIFDKQCLAIERNIKDLQKNNLEEVDVDGHLIQKYTLQGKSVEVHLNKYLNEVYIKSDIELTQFFE</sequence>
<dbReference type="RefSeq" id="WP_019595552.1">
    <property type="nucleotide sequence ID" value="NZ_FOVA01000011.1"/>
</dbReference>
<dbReference type="Proteomes" id="UP000255101">
    <property type="component" value="Unassembled WGS sequence"/>
</dbReference>
<name>A0A379CDQ1_9FIRM</name>